<dbReference type="EMBL" id="JADHEI010000028">
    <property type="protein sequence ID" value="MBF2735009.1"/>
    <property type="molecule type" value="Genomic_DNA"/>
</dbReference>
<dbReference type="GO" id="GO:0008170">
    <property type="term" value="F:N-methyltransferase activity"/>
    <property type="evidence" value="ECO:0007669"/>
    <property type="project" value="InterPro"/>
</dbReference>
<comment type="catalytic activity">
    <reaction evidence="6">
        <text>a 2'-deoxyadenosine in DNA + S-adenosyl-L-methionine = an N(6)-methyl-2'-deoxyadenosine in DNA + S-adenosyl-L-homocysteine + H(+)</text>
        <dbReference type="Rhea" id="RHEA:15197"/>
        <dbReference type="Rhea" id="RHEA-COMP:12418"/>
        <dbReference type="Rhea" id="RHEA-COMP:12419"/>
        <dbReference type="ChEBI" id="CHEBI:15378"/>
        <dbReference type="ChEBI" id="CHEBI:57856"/>
        <dbReference type="ChEBI" id="CHEBI:59789"/>
        <dbReference type="ChEBI" id="CHEBI:90615"/>
        <dbReference type="ChEBI" id="CHEBI:90616"/>
        <dbReference type="EC" id="2.1.1.72"/>
    </reaction>
</comment>
<proteinExistence type="inferred from homology"/>
<keyword evidence="4" id="KW-0808">Transferase</keyword>
<keyword evidence="5" id="KW-0949">S-adenosyl-L-methionine</keyword>
<feature type="domain" description="DNA methylase N-4/N-6" evidence="7">
    <location>
        <begin position="19"/>
        <end position="262"/>
    </location>
</feature>
<organism evidence="8 9">
    <name type="scientific">Candidatus Amphirhobacter heronislandensis</name>
    <dbReference type="NCBI Taxonomy" id="1732024"/>
    <lineage>
        <taxon>Bacteria</taxon>
        <taxon>Pseudomonadati</taxon>
        <taxon>Pseudomonadota</taxon>
        <taxon>Gammaproteobacteria</taxon>
        <taxon>Candidatus Tethybacterales</taxon>
        <taxon>Candidatus Tethybacteraceae</taxon>
        <taxon>Candidatus Amphirhobacter</taxon>
    </lineage>
</organism>
<dbReference type="Gene3D" id="3.40.50.150">
    <property type="entry name" value="Vaccinia Virus protein VP39"/>
    <property type="match status" value="1"/>
</dbReference>
<evidence type="ECO:0000313" key="8">
    <source>
        <dbReference type="EMBL" id="MBF2735009.1"/>
    </source>
</evidence>
<dbReference type="PROSITE" id="PS00092">
    <property type="entry name" value="N6_MTASE"/>
    <property type="match status" value="1"/>
</dbReference>
<dbReference type="Pfam" id="PF01555">
    <property type="entry name" value="N6_N4_Mtase"/>
    <property type="match status" value="1"/>
</dbReference>
<dbReference type="InterPro" id="IPR002941">
    <property type="entry name" value="DNA_methylase_N4/N6"/>
</dbReference>
<dbReference type="Proteomes" id="UP000604381">
    <property type="component" value="Unassembled WGS sequence"/>
</dbReference>
<dbReference type="EC" id="2.1.1.72" evidence="2"/>
<keyword evidence="3" id="KW-0489">Methyltransferase</keyword>
<dbReference type="InterPro" id="IPR002052">
    <property type="entry name" value="DNA_methylase_N6_adenine_CS"/>
</dbReference>
<evidence type="ECO:0000259" key="7">
    <source>
        <dbReference type="Pfam" id="PF01555"/>
    </source>
</evidence>
<sequence>MYHGDNLPILRQLPRESFDLIYIDPPFNTGREQVRLTTAAVPAPRGAKGSYAGFGGRYARREVRGRASYADSFADYLGFLRPRLQWARRLLSPRGSLFFHIDWREAAACRLLLEKVFGGREHLLNEIIWAYDFGARPKRAWPRKHDTIYWFAKDPKDYICHLERSDRLPYLAPKLAGEAKARRGKTPTDVWWNTIVPTAGREKTGYPTQKPLAVLERIVKVHSEPDSTVLDFFAGSGTAGEAAAKHGRRYVLIDSSARAVQVMRRRLGL</sequence>
<dbReference type="GO" id="GO:0032259">
    <property type="term" value="P:methylation"/>
    <property type="evidence" value="ECO:0007669"/>
    <property type="project" value="UniProtKB-KW"/>
</dbReference>
<evidence type="ECO:0000256" key="1">
    <source>
        <dbReference type="ARBA" id="ARBA00006594"/>
    </source>
</evidence>
<evidence type="ECO:0000256" key="3">
    <source>
        <dbReference type="ARBA" id="ARBA00022603"/>
    </source>
</evidence>
<gene>
    <name evidence="8" type="ORF">ISN26_02820</name>
</gene>
<dbReference type="PRINTS" id="PR00506">
    <property type="entry name" value="D21N6MTFRASE"/>
</dbReference>
<comment type="similarity">
    <text evidence="1">Belongs to the N(4)/N(6)-methyltransferase family.</text>
</comment>
<comment type="caution">
    <text evidence="8">The sequence shown here is derived from an EMBL/GenBank/DDBJ whole genome shotgun (WGS) entry which is preliminary data.</text>
</comment>
<evidence type="ECO:0000313" key="9">
    <source>
        <dbReference type="Proteomes" id="UP000604381"/>
    </source>
</evidence>
<accession>A0A930XXU1</accession>
<dbReference type="SUPFAM" id="SSF53335">
    <property type="entry name" value="S-adenosyl-L-methionine-dependent methyltransferases"/>
    <property type="match status" value="1"/>
</dbReference>
<protein>
    <recommendedName>
        <fullName evidence="2">site-specific DNA-methyltransferase (adenine-specific)</fullName>
        <ecNumber evidence="2">2.1.1.72</ecNumber>
    </recommendedName>
</protein>
<keyword evidence="9" id="KW-1185">Reference proteome</keyword>
<dbReference type="InterPro" id="IPR029063">
    <property type="entry name" value="SAM-dependent_MTases_sf"/>
</dbReference>
<evidence type="ECO:0000256" key="6">
    <source>
        <dbReference type="ARBA" id="ARBA00047942"/>
    </source>
</evidence>
<evidence type="ECO:0000256" key="4">
    <source>
        <dbReference type="ARBA" id="ARBA00022679"/>
    </source>
</evidence>
<dbReference type="GO" id="GO:0009007">
    <property type="term" value="F:site-specific DNA-methyltransferase (adenine-specific) activity"/>
    <property type="evidence" value="ECO:0007669"/>
    <property type="project" value="UniProtKB-EC"/>
</dbReference>
<reference evidence="8" key="1">
    <citation type="submission" date="2020-10" db="EMBL/GenBank/DDBJ databases">
        <title>An improved Amphimedon queenslandica hologenome assembly reveals how three proteobacterial symbionts can extend the metabolic phenotypic of their marine sponge host.</title>
        <authorList>
            <person name="Degnan B."/>
            <person name="Degnan S."/>
            <person name="Xiang X."/>
        </authorList>
    </citation>
    <scope>NUCLEOTIDE SEQUENCE</scope>
    <source>
        <strain evidence="8">AqS2</strain>
    </source>
</reference>
<dbReference type="InterPro" id="IPR002295">
    <property type="entry name" value="N4/N6-MTase_EcoPI_Mod-like"/>
</dbReference>
<name>A0A930XXU1_9GAMM</name>
<dbReference type="AlphaFoldDB" id="A0A930XXU1"/>
<evidence type="ECO:0000256" key="2">
    <source>
        <dbReference type="ARBA" id="ARBA00011900"/>
    </source>
</evidence>
<dbReference type="GO" id="GO:0003677">
    <property type="term" value="F:DNA binding"/>
    <property type="evidence" value="ECO:0007669"/>
    <property type="project" value="InterPro"/>
</dbReference>
<evidence type="ECO:0000256" key="5">
    <source>
        <dbReference type="ARBA" id="ARBA00022691"/>
    </source>
</evidence>